<reference evidence="7" key="1">
    <citation type="journal article" date="2021" name="PeerJ">
        <title>Extensive microbial diversity within the chicken gut microbiome revealed by metagenomics and culture.</title>
        <authorList>
            <person name="Gilroy R."/>
            <person name="Ravi A."/>
            <person name="Getino M."/>
            <person name="Pursley I."/>
            <person name="Horton D.L."/>
            <person name="Alikhan N.F."/>
            <person name="Baker D."/>
            <person name="Gharbi K."/>
            <person name="Hall N."/>
            <person name="Watson M."/>
            <person name="Adriaenssens E.M."/>
            <person name="Foster-Nyarko E."/>
            <person name="Jarju S."/>
            <person name="Secka A."/>
            <person name="Antonio M."/>
            <person name="Oren A."/>
            <person name="Chaudhuri R.R."/>
            <person name="La Ragione R."/>
            <person name="Hildebrand F."/>
            <person name="Pallen M.J."/>
        </authorList>
    </citation>
    <scope>NUCLEOTIDE SEQUENCE</scope>
    <source>
        <strain evidence="7">CHK196-3914</strain>
    </source>
</reference>
<reference evidence="7" key="2">
    <citation type="submission" date="2021-04" db="EMBL/GenBank/DDBJ databases">
        <authorList>
            <person name="Gilroy R."/>
        </authorList>
    </citation>
    <scope>NUCLEOTIDE SEQUENCE</scope>
    <source>
        <strain evidence="7">CHK196-3914</strain>
    </source>
</reference>
<keyword evidence="3 6" id="KW-0812">Transmembrane</keyword>
<evidence type="ECO:0000313" key="7">
    <source>
        <dbReference type="EMBL" id="HIZ73888.1"/>
    </source>
</evidence>
<dbReference type="InterPro" id="IPR043428">
    <property type="entry name" value="LivM-like"/>
</dbReference>
<comment type="caution">
    <text evidence="7">The sequence shown here is derived from an EMBL/GenBank/DDBJ whole genome shotgun (WGS) entry which is preliminary data.</text>
</comment>
<dbReference type="Pfam" id="PF02653">
    <property type="entry name" value="BPD_transp_2"/>
    <property type="match status" value="1"/>
</dbReference>
<evidence type="ECO:0000256" key="6">
    <source>
        <dbReference type="SAM" id="Phobius"/>
    </source>
</evidence>
<evidence type="ECO:0000256" key="2">
    <source>
        <dbReference type="ARBA" id="ARBA00022475"/>
    </source>
</evidence>
<feature type="transmembrane region" description="Helical" evidence="6">
    <location>
        <begin position="160"/>
        <end position="178"/>
    </location>
</feature>
<keyword evidence="4 6" id="KW-1133">Transmembrane helix</keyword>
<evidence type="ECO:0000313" key="8">
    <source>
        <dbReference type="Proteomes" id="UP000824116"/>
    </source>
</evidence>
<feature type="transmembrane region" description="Helical" evidence="6">
    <location>
        <begin position="7"/>
        <end position="25"/>
    </location>
</feature>
<dbReference type="PANTHER" id="PTHR30482">
    <property type="entry name" value="HIGH-AFFINITY BRANCHED-CHAIN AMINO ACID TRANSPORT SYSTEM PERMEASE"/>
    <property type="match status" value="1"/>
</dbReference>
<feature type="transmembrane region" description="Helical" evidence="6">
    <location>
        <begin position="287"/>
        <end position="309"/>
    </location>
</feature>
<dbReference type="GO" id="GO:0015658">
    <property type="term" value="F:branched-chain amino acid transmembrane transporter activity"/>
    <property type="evidence" value="ECO:0007669"/>
    <property type="project" value="InterPro"/>
</dbReference>
<evidence type="ECO:0000256" key="1">
    <source>
        <dbReference type="ARBA" id="ARBA00004651"/>
    </source>
</evidence>
<evidence type="ECO:0000256" key="5">
    <source>
        <dbReference type="ARBA" id="ARBA00023136"/>
    </source>
</evidence>
<keyword evidence="2" id="KW-1003">Cell membrane</keyword>
<dbReference type="Proteomes" id="UP000824116">
    <property type="component" value="Unassembled WGS sequence"/>
</dbReference>
<dbReference type="CDD" id="cd06581">
    <property type="entry name" value="TM_PBP1_LivM_like"/>
    <property type="match status" value="1"/>
</dbReference>
<comment type="subcellular location">
    <subcellularLocation>
        <location evidence="1">Cell membrane</location>
        <topology evidence="1">Multi-pass membrane protein</topology>
    </subcellularLocation>
</comment>
<name>A0A9D2G661_9FIRM</name>
<evidence type="ECO:0000256" key="3">
    <source>
        <dbReference type="ARBA" id="ARBA00022692"/>
    </source>
</evidence>
<feature type="transmembrane region" description="Helical" evidence="6">
    <location>
        <begin position="244"/>
        <end position="267"/>
    </location>
</feature>
<organism evidence="7 8">
    <name type="scientific">Candidatus Mediterraneibacter stercoravium</name>
    <dbReference type="NCBI Taxonomy" id="2838685"/>
    <lineage>
        <taxon>Bacteria</taxon>
        <taxon>Bacillati</taxon>
        <taxon>Bacillota</taxon>
        <taxon>Clostridia</taxon>
        <taxon>Lachnospirales</taxon>
        <taxon>Lachnospiraceae</taxon>
        <taxon>Mediterraneibacter</taxon>
    </lineage>
</organism>
<protein>
    <submittedName>
        <fullName evidence="7">Branched-chain amino acid ABC transporter permease</fullName>
    </submittedName>
</protein>
<evidence type="ECO:0000256" key="4">
    <source>
        <dbReference type="ARBA" id="ARBA00022989"/>
    </source>
</evidence>
<proteinExistence type="predicted"/>
<accession>A0A9D2G661</accession>
<dbReference type="EMBL" id="DXAY01000033">
    <property type="protein sequence ID" value="HIZ73888.1"/>
    <property type="molecule type" value="Genomic_DNA"/>
</dbReference>
<feature type="transmembrane region" description="Helical" evidence="6">
    <location>
        <begin position="81"/>
        <end position="102"/>
    </location>
</feature>
<keyword evidence="5 6" id="KW-0472">Membrane</keyword>
<dbReference type="PANTHER" id="PTHR30482:SF10">
    <property type="entry name" value="HIGH-AFFINITY BRANCHED-CHAIN AMINO ACID TRANSPORT PROTEIN BRAE"/>
    <property type="match status" value="1"/>
</dbReference>
<gene>
    <name evidence="7" type="ORF">H9723_01405</name>
</gene>
<dbReference type="GO" id="GO:0005886">
    <property type="term" value="C:plasma membrane"/>
    <property type="evidence" value="ECO:0007669"/>
    <property type="project" value="UniProtKB-SubCell"/>
</dbReference>
<dbReference type="AlphaFoldDB" id="A0A9D2G661"/>
<sequence length="333" mass="36660">MKHLSIRHILIALLIIVLAIVPAFVTTTYVMGIFVTTFYVGCCTLAWSILGGLTGQISLGHAGFMGLGSYISAILLNNMGISPWISMIIAFVFVGLLTAVLLSPCFVLTGPYFTLVTIAFTEAFRNLFTNWEYAGSGQGILVPIDNDSIFSMRWISKVPYYYIALIMVIVFYLILRIIDRSKLGYAFKTIREDEDTAHAVGINSFKYKFIATFLSAGLIAVVGVFYVNYIGYINPDIFKNANSLDYVMPAIIGGIGSIVGPLLGAGILTPLSEWLNAALSQIAGLNLVVYAAIVIVVILFQPNGIMGWFTHSKLRKKINNSFDNIDRKLFKKE</sequence>
<dbReference type="InterPro" id="IPR001851">
    <property type="entry name" value="ABC_transp_permease"/>
</dbReference>
<feature type="transmembrane region" description="Helical" evidence="6">
    <location>
        <begin position="209"/>
        <end position="232"/>
    </location>
</feature>